<feature type="domain" description="Peptidase M56" evidence="4">
    <location>
        <begin position="61"/>
        <end position="309"/>
    </location>
</feature>
<evidence type="ECO:0000256" key="3">
    <source>
        <dbReference type="SAM" id="Phobius"/>
    </source>
</evidence>
<feature type="region of interest" description="Disordered" evidence="2">
    <location>
        <begin position="642"/>
        <end position="723"/>
    </location>
</feature>
<gene>
    <name evidence="5" type="ORF">GCM10023187_28950</name>
</gene>
<feature type="transmembrane region" description="Helical" evidence="3">
    <location>
        <begin position="48"/>
        <end position="72"/>
    </location>
</feature>
<dbReference type="CDD" id="cd07341">
    <property type="entry name" value="M56_BlaR1_MecR1_like"/>
    <property type="match status" value="1"/>
</dbReference>
<evidence type="ECO:0000256" key="1">
    <source>
        <dbReference type="SAM" id="Coils"/>
    </source>
</evidence>
<keyword evidence="3" id="KW-1133">Transmembrane helix</keyword>
<dbReference type="PANTHER" id="PTHR34978">
    <property type="entry name" value="POSSIBLE SENSOR-TRANSDUCER PROTEIN BLAR"/>
    <property type="match status" value="1"/>
</dbReference>
<protein>
    <recommendedName>
        <fullName evidence="4">Peptidase M56 domain-containing protein</fullName>
    </recommendedName>
</protein>
<evidence type="ECO:0000259" key="4">
    <source>
        <dbReference type="Pfam" id="PF05569"/>
    </source>
</evidence>
<dbReference type="InterPro" id="IPR052173">
    <property type="entry name" value="Beta-lactam_resp_regulator"/>
</dbReference>
<keyword evidence="3" id="KW-0472">Membrane</keyword>
<evidence type="ECO:0000256" key="2">
    <source>
        <dbReference type="SAM" id="MobiDB-lite"/>
    </source>
</evidence>
<feature type="transmembrane region" description="Helical" evidence="3">
    <location>
        <begin position="319"/>
        <end position="343"/>
    </location>
</feature>
<dbReference type="Pfam" id="PF05569">
    <property type="entry name" value="Peptidase_M56"/>
    <property type="match status" value="1"/>
</dbReference>
<name>A0ABP8KIW8_9BACT</name>
<comment type="caution">
    <text evidence="5">The sequence shown here is derived from an EMBL/GenBank/DDBJ whole genome shotgun (WGS) entry which is preliminary data.</text>
</comment>
<feature type="transmembrane region" description="Helical" evidence="3">
    <location>
        <begin position="119"/>
        <end position="139"/>
    </location>
</feature>
<dbReference type="PANTHER" id="PTHR34978:SF3">
    <property type="entry name" value="SLR0241 PROTEIN"/>
    <property type="match status" value="1"/>
</dbReference>
<accession>A0ABP8KIW8</accession>
<feature type="coiled-coil region" evidence="1">
    <location>
        <begin position="503"/>
        <end position="626"/>
    </location>
</feature>
<keyword evidence="6" id="KW-1185">Reference proteome</keyword>
<evidence type="ECO:0000313" key="5">
    <source>
        <dbReference type="EMBL" id="GAA4407835.1"/>
    </source>
</evidence>
<dbReference type="RefSeq" id="WP_345268312.1">
    <property type="nucleotide sequence ID" value="NZ_BAABHB010000005.1"/>
</dbReference>
<keyword evidence="3" id="KW-0812">Transmembrane</keyword>
<dbReference type="Proteomes" id="UP001500936">
    <property type="component" value="Unassembled WGS sequence"/>
</dbReference>
<reference evidence="6" key="1">
    <citation type="journal article" date="2019" name="Int. J. Syst. Evol. Microbiol.">
        <title>The Global Catalogue of Microorganisms (GCM) 10K type strain sequencing project: providing services to taxonomists for standard genome sequencing and annotation.</title>
        <authorList>
            <consortium name="The Broad Institute Genomics Platform"/>
            <consortium name="The Broad Institute Genome Sequencing Center for Infectious Disease"/>
            <person name="Wu L."/>
            <person name="Ma J."/>
        </authorList>
    </citation>
    <scope>NUCLEOTIDE SEQUENCE [LARGE SCALE GENOMIC DNA]</scope>
    <source>
        <strain evidence="6">JCM 17925</strain>
    </source>
</reference>
<feature type="transmembrane region" description="Helical" evidence="3">
    <location>
        <begin position="229"/>
        <end position="251"/>
    </location>
</feature>
<feature type="transmembrane region" description="Helical" evidence="3">
    <location>
        <begin position="187"/>
        <end position="209"/>
    </location>
</feature>
<organism evidence="5 6">
    <name type="scientific">Nibrella viscosa</name>
    <dbReference type="NCBI Taxonomy" id="1084524"/>
    <lineage>
        <taxon>Bacteria</taxon>
        <taxon>Pseudomonadati</taxon>
        <taxon>Bacteroidota</taxon>
        <taxon>Cytophagia</taxon>
        <taxon>Cytophagales</taxon>
        <taxon>Spirosomataceae</taxon>
        <taxon>Nibrella</taxon>
    </lineage>
</organism>
<dbReference type="InterPro" id="IPR008756">
    <property type="entry name" value="Peptidase_M56"/>
</dbReference>
<sequence length="723" mass="81194">MKPMLTFLSEPVVVALGWTLLHALWQGFALVLPAAIAMYLLRHKASQLRYSIGVGTLLMQVVASVVTFSIYYQPVQPTLSSVSRSAIATQTTTLSMVQWRQWADALPWPVQLQRLLETYLPEIVTCWLLGVGLLLLRLIGGWLYVQRLKTIAVQPVPDRITETLNRLSQRLNLRQSVRLLESARVQIPMVIGAFTPVILLPVGLVTGLSARELEAVLAHELAHIKRFDYAVNLLQSVVEVLFFFHPALGWLSARVREERENCCDDLAVQACGNAYALAQALTRVEEFSQTPVLAVALASRRKQLLERVRRMLGVPGKPVVSNSHLIGLTLATLLLFSASVYAIQQQDEPGKQANKTAQKKSPRTEFSIIDQNKVDYIIWQGQKLPAKRVTQLQQQLDQIIDGTLDLENITNKEDHDILRMVIMSRQPLEADPEVMAVAMVQDDPGLAATALATLTPDVATTIPYPQTSAYNPVPDTLDDKLRELHNRQIDSLARLERQLHAQLRTLSLQAEKHQFRVEEFERKMETLNWKREKLHEQRRQQIERNMRQLHENQAARQKTSEAELEKRISEGEQKIKESEKGIEELNQQIEAVENDLRSVRQPLEDLERQMEQLARVQEEYATKLSRLSDDLSRAMPYIPEPPEINIRAMSPPPPARPARVPRPATAPTPGAVLVPGQPVAPVLPVGPATTIRPGAASPRPATMPKARTVPTPKPATSPRPPRD</sequence>
<proteinExistence type="predicted"/>
<keyword evidence="1" id="KW-0175">Coiled coil</keyword>
<evidence type="ECO:0000313" key="6">
    <source>
        <dbReference type="Proteomes" id="UP001500936"/>
    </source>
</evidence>
<dbReference type="Gene3D" id="3.30.2010.10">
    <property type="entry name" value="Metalloproteases ('zincins'), catalytic domain"/>
    <property type="match status" value="1"/>
</dbReference>
<feature type="transmembrane region" description="Helical" evidence="3">
    <location>
        <begin position="20"/>
        <end position="41"/>
    </location>
</feature>
<feature type="compositionally biased region" description="Pro residues" evidence="2">
    <location>
        <begin position="711"/>
        <end position="723"/>
    </location>
</feature>
<feature type="compositionally biased region" description="Low complexity" evidence="2">
    <location>
        <begin position="657"/>
        <end position="672"/>
    </location>
</feature>
<dbReference type="EMBL" id="BAABHB010000005">
    <property type="protein sequence ID" value="GAA4407835.1"/>
    <property type="molecule type" value="Genomic_DNA"/>
</dbReference>